<dbReference type="OrthoDB" id="6274823at2759"/>
<evidence type="ECO:0000313" key="4">
    <source>
        <dbReference type="Ensembl" id="ENSSFOP00015075755.1"/>
    </source>
</evidence>
<reference evidence="4" key="3">
    <citation type="submission" date="2025-09" db="UniProtKB">
        <authorList>
            <consortium name="Ensembl"/>
        </authorList>
    </citation>
    <scope>IDENTIFICATION</scope>
</reference>
<keyword evidence="1" id="KW-0853">WD repeat</keyword>
<evidence type="ECO:0000256" key="2">
    <source>
        <dbReference type="ARBA" id="ARBA00022737"/>
    </source>
</evidence>
<organism evidence="4 5">
    <name type="scientific">Scleropages formosus</name>
    <name type="common">Asian bonytongue</name>
    <name type="synonym">Osteoglossum formosum</name>
    <dbReference type="NCBI Taxonomy" id="113540"/>
    <lineage>
        <taxon>Eukaryota</taxon>
        <taxon>Metazoa</taxon>
        <taxon>Chordata</taxon>
        <taxon>Craniata</taxon>
        <taxon>Vertebrata</taxon>
        <taxon>Euteleostomi</taxon>
        <taxon>Actinopterygii</taxon>
        <taxon>Neopterygii</taxon>
        <taxon>Teleostei</taxon>
        <taxon>Osteoglossocephala</taxon>
        <taxon>Osteoglossomorpha</taxon>
        <taxon>Osteoglossiformes</taxon>
        <taxon>Osteoglossidae</taxon>
        <taxon>Scleropages</taxon>
    </lineage>
</organism>
<dbReference type="Ensembl" id="ENSSFOT00015072624.1">
    <property type="protein sequence ID" value="ENSSFOP00015075755.1"/>
    <property type="gene ID" value="ENSSFOG00015030619.1"/>
</dbReference>
<evidence type="ECO:0000256" key="3">
    <source>
        <dbReference type="SAM" id="MobiDB-lite"/>
    </source>
</evidence>
<evidence type="ECO:0000313" key="5">
    <source>
        <dbReference type="Proteomes" id="UP000694397"/>
    </source>
</evidence>
<reference evidence="4 5" key="1">
    <citation type="submission" date="2019-04" db="EMBL/GenBank/DDBJ databases">
        <authorList>
            <consortium name="Wellcome Sanger Institute Data Sharing"/>
        </authorList>
    </citation>
    <scope>NUCLEOTIDE SEQUENCE [LARGE SCALE GENOMIC DNA]</scope>
</reference>
<name>A0A8C9WM12_SCLFO</name>
<dbReference type="GO" id="GO:0019888">
    <property type="term" value="F:protein phosphatase regulator activity"/>
    <property type="evidence" value="ECO:0007669"/>
    <property type="project" value="InterPro"/>
</dbReference>
<sequence>MCDAATFCRFLLVGGNLRWCLSQEKGAVEDDVAEADIHSTAECNHSGELLATGDKSGRVVIFQQELEVSRRAVPSLGDRVLLGPKRAVTVPPEQEQAAVPGQVQRLQHVPEPRARVQPPEEPGDRGEDQRMRLASCSPRTVRWLMTAWTASLNTTAFGEDV</sequence>
<dbReference type="Proteomes" id="UP000694397">
    <property type="component" value="Chromosome 17"/>
</dbReference>
<dbReference type="AlphaFoldDB" id="A0A8C9WM12"/>
<dbReference type="GO" id="GO:0000159">
    <property type="term" value="C:protein phosphatase type 2A complex"/>
    <property type="evidence" value="ECO:0007669"/>
    <property type="project" value="InterPro"/>
</dbReference>
<proteinExistence type="predicted"/>
<protein>
    <submittedName>
        <fullName evidence="4">Uncharacterized protein</fullName>
    </submittedName>
</protein>
<dbReference type="PANTHER" id="PTHR11871">
    <property type="entry name" value="PROTEIN PHOSPHATASE PP2A REGULATORY SUBUNIT B"/>
    <property type="match status" value="1"/>
</dbReference>
<accession>A0A8C9WM12</accession>
<reference evidence="4" key="2">
    <citation type="submission" date="2025-08" db="UniProtKB">
        <authorList>
            <consortium name="Ensembl"/>
        </authorList>
    </citation>
    <scope>IDENTIFICATION</scope>
</reference>
<feature type="compositionally biased region" description="Basic and acidic residues" evidence="3">
    <location>
        <begin position="122"/>
        <end position="131"/>
    </location>
</feature>
<keyword evidence="2" id="KW-0677">Repeat</keyword>
<feature type="region of interest" description="Disordered" evidence="3">
    <location>
        <begin position="110"/>
        <end position="131"/>
    </location>
</feature>
<dbReference type="GeneTree" id="ENSGT01030000238432"/>
<dbReference type="InterPro" id="IPR000009">
    <property type="entry name" value="PP2A_PR55"/>
</dbReference>
<evidence type="ECO:0000256" key="1">
    <source>
        <dbReference type="ARBA" id="ARBA00022574"/>
    </source>
</evidence>
<keyword evidence="5" id="KW-1185">Reference proteome</keyword>